<dbReference type="EnsemblPlants" id="KQL09208">
    <property type="protein sequence ID" value="KQL09208"/>
    <property type="gene ID" value="SETIT_007879mg"/>
</dbReference>
<dbReference type="InParanoid" id="K3Y117"/>
<dbReference type="Pfam" id="PF13966">
    <property type="entry name" value="zf-RVT"/>
    <property type="match status" value="1"/>
</dbReference>
<sequence length="236" mass="27676">MVSADKKQEHHCISPRPASSSNNFMFIFIFSRISWSQIFSPTESTNWNRLLKMHTTRHRGHLCVLHDQLDFPSVRNSYREQEGCRDSCCLHICMDLDQQVFEAESLEVPSQKDCCKTLRYWTADRLTRRGLPHPERCPLCDQVDETIDHLLVSCVFTQQVWFRLLQSVGLHILAPQPDETSFDDWWEKASAWSVWNHHNHCMFDGVQPDLNGVYNVIREELRLWPTKGGKYIKDQG</sequence>
<keyword evidence="3" id="KW-1185">Reference proteome</keyword>
<evidence type="ECO:0000313" key="2">
    <source>
        <dbReference type="EnsemblPlants" id="KQL09208"/>
    </source>
</evidence>
<name>K3Y117_SETIT</name>
<dbReference type="Proteomes" id="UP000004995">
    <property type="component" value="Unassembled WGS sequence"/>
</dbReference>
<evidence type="ECO:0000313" key="3">
    <source>
        <dbReference type="Proteomes" id="UP000004995"/>
    </source>
</evidence>
<accession>K3Y117</accession>
<dbReference type="HOGENOM" id="CLU_1177130_0_0_1"/>
<dbReference type="EMBL" id="AGNK02002194">
    <property type="status" value="NOT_ANNOTATED_CDS"/>
    <property type="molecule type" value="Genomic_DNA"/>
</dbReference>
<reference evidence="2" key="2">
    <citation type="submission" date="2018-08" db="UniProtKB">
        <authorList>
            <consortium name="EnsemblPlants"/>
        </authorList>
    </citation>
    <scope>IDENTIFICATION</scope>
    <source>
        <strain evidence="2">Yugu1</strain>
    </source>
</reference>
<feature type="domain" description="Reverse transcriptase zinc-binding" evidence="1">
    <location>
        <begin position="119"/>
        <end position="161"/>
    </location>
</feature>
<reference evidence="3" key="1">
    <citation type="journal article" date="2012" name="Nat. Biotechnol.">
        <title>Reference genome sequence of the model plant Setaria.</title>
        <authorList>
            <person name="Bennetzen J.L."/>
            <person name="Schmutz J."/>
            <person name="Wang H."/>
            <person name="Percifield R."/>
            <person name="Hawkins J."/>
            <person name="Pontaroli A.C."/>
            <person name="Estep M."/>
            <person name="Feng L."/>
            <person name="Vaughn J.N."/>
            <person name="Grimwood J."/>
            <person name="Jenkins J."/>
            <person name="Barry K."/>
            <person name="Lindquist E."/>
            <person name="Hellsten U."/>
            <person name="Deshpande S."/>
            <person name="Wang X."/>
            <person name="Wu X."/>
            <person name="Mitros T."/>
            <person name="Triplett J."/>
            <person name="Yang X."/>
            <person name="Ye C.Y."/>
            <person name="Mauro-Herrera M."/>
            <person name="Wang L."/>
            <person name="Li P."/>
            <person name="Sharma M."/>
            <person name="Sharma R."/>
            <person name="Ronald P.C."/>
            <person name="Panaud O."/>
            <person name="Kellogg E.A."/>
            <person name="Brutnell T.P."/>
            <person name="Doust A.N."/>
            <person name="Tuskan G.A."/>
            <person name="Rokhsar D."/>
            <person name="Devos K.M."/>
        </authorList>
    </citation>
    <scope>NUCLEOTIDE SEQUENCE [LARGE SCALE GENOMIC DNA]</scope>
    <source>
        <strain evidence="3">cv. Yugu1</strain>
    </source>
</reference>
<dbReference type="Gramene" id="KQL09208">
    <property type="protein sequence ID" value="KQL09208"/>
    <property type="gene ID" value="SETIT_007879mg"/>
</dbReference>
<evidence type="ECO:0000259" key="1">
    <source>
        <dbReference type="Pfam" id="PF13966"/>
    </source>
</evidence>
<proteinExistence type="predicted"/>
<dbReference type="AlphaFoldDB" id="K3Y117"/>
<protein>
    <recommendedName>
        <fullName evidence="1">Reverse transcriptase zinc-binding domain-containing protein</fullName>
    </recommendedName>
</protein>
<organism evidence="2 3">
    <name type="scientific">Setaria italica</name>
    <name type="common">Foxtail millet</name>
    <name type="synonym">Panicum italicum</name>
    <dbReference type="NCBI Taxonomy" id="4555"/>
    <lineage>
        <taxon>Eukaryota</taxon>
        <taxon>Viridiplantae</taxon>
        <taxon>Streptophyta</taxon>
        <taxon>Embryophyta</taxon>
        <taxon>Tracheophyta</taxon>
        <taxon>Spermatophyta</taxon>
        <taxon>Magnoliopsida</taxon>
        <taxon>Liliopsida</taxon>
        <taxon>Poales</taxon>
        <taxon>Poaceae</taxon>
        <taxon>PACMAD clade</taxon>
        <taxon>Panicoideae</taxon>
        <taxon>Panicodae</taxon>
        <taxon>Paniceae</taxon>
        <taxon>Cenchrinae</taxon>
        <taxon>Setaria</taxon>
    </lineage>
</organism>
<dbReference type="InterPro" id="IPR026960">
    <property type="entry name" value="RVT-Znf"/>
</dbReference>